<keyword evidence="3" id="KW-1185">Reference proteome</keyword>
<keyword evidence="1" id="KW-0812">Transmembrane</keyword>
<feature type="transmembrane region" description="Helical" evidence="1">
    <location>
        <begin position="151"/>
        <end position="170"/>
    </location>
</feature>
<dbReference type="Proteomes" id="UP000000345">
    <property type="component" value="Chromosome"/>
</dbReference>
<dbReference type="EMBL" id="CP001710">
    <property type="protein sequence ID" value="ADL58173.1"/>
    <property type="molecule type" value="Genomic_DNA"/>
</dbReference>
<reference key="1">
    <citation type="submission" date="2009-08" db="EMBL/GenBank/DDBJ databases">
        <title>The genome sequence of Methanothermobacter marburgensis.</title>
        <authorList>
            <person name="Kaster A."/>
            <person name="Seedorf H."/>
            <person name="Goenrich M."/>
            <person name="Wiezer A."/>
            <person name="Liesegang H."/>
            <person name="Thauer R."/>
            <person name="Gottschalk G."/>
        </authorList>
    </citation>
    <scope>NUCLEOTIDE SEQUENCE</scope>
    <source>
        <strain>Marburg</strain>
    </source>
</reference>
<keyword evidence="1" id="KW-0472">Membrane</keyword>
<reference evidence="2 3" key="2">
    <citation type="journal article" date="2010" name="J. Bacteriol.">
        <title>Complete genome sequence of Methanothermobacter marburgensis, a methanoarchaeon model organism.</title>
        <authorList>
            <person name="Liesegang H."/>
            <person name="Kaster A.K."/>
            <person name="Wiezer A."/>
            <person name="Goenrich M."/>
            <person name="Wollherr A."/>
            <person name="Seedorf H."/>
            <person name="Gottschalk G."/>
            <person name="Thauer R.K."/>
        </authorList>
    </citation>
    <scope>NUCLEOTIDE SEQUENCE [LARGE SCALE GENOMIC DNA]</scope>
    <source>
        <strain evidence="3">ATCC BAA-927 / DSM 2133 / JCM 14651 / NBRC 100331 / OCM 82 / Marburg</strain>
    </source>
</reference>
<evidence type="ECO:0000313" key="2">
    <source>
        <dbReference type="EMBL" id="ADL58173.1"/>
    </source>
</evidence>
<dbReference type="HOGENOM" id="CLU_118894_0_0_2"/>
<feature type="transmembrane region" description="Helical" evidence="1">
    <location>
        <begin position="73"/>
        <end position="105"/>
    </location>
</feature>
<protein>
    <submittedName>
        <fullName evidence="2">Uncharacterized protein</fullName>
    </submittedName>
</protein>
<organism evidence="2 3">
    <name type="scientific">Methanothermobacter marburgensis (strain ATCC BAA-927 / DSM 2133 / JCM 14651 / NBRC 100331 / OCM 82 / Marburg)</name>
    <name type="common">Methanobacterium thermoautotrophicum</name>
    <dbReference type="NCBI Taxonomy" id="79929"/>
    <lineage>
        <taxon>Archaea</taxon>
        <taxon>Methanobacteriati</taxon>
        <taxon>Methanobacteriota</taxon>
        <taxon>Methanomada group</taxon>
        <taxon>Methanobacteria</taxon>
        <taxon>Methanobacteriales</taxon>
        <taxon>Methanobacteriaceae</taxon>
        <taxon>Methanothermobacter</taxon>
    </lineage>
</organism>
<proteinExistence type="predicted"/>
<sequence length="175" mass="18725">MIELLFPVSGFLMKVADDAEDEWGRPLTGMVAGALCGLSSGVLSTADTAAACIFLGIFAGTLISCKIDCPSHVLAAVVFLLVLFFGGVPSLSIPALVACTAGAYIDEYGNDNPRVYEKGRFFRFFFDYRFSLKAVIVILAVISLLGVSDTGFGPATVLFFILFEVAYEIAGRIRI</sequence>
<dbReference type="RefSeq" id="WP_013295397.1">
    <property type="nucleotide sequence ID" value="NC_014408.1"/>
</dbReference>
<dbReference type="PaxDb" id="79929-MTBMA_c05780"/>
<dbReference type="GeneID" id="77399359"/>
<evidence type="ECO:0000256" key="1">
    <source>
        <dbReference type="SAM" id="Phobius"/>
    </source>
</evidence>
<evidence type="ECO:0000313" key="3">
    <source>
        <dbReference type="Proteomes" id="UP000000345"/>
    </source>
</evidence>
<name>D9PVC5_METTM</name>
<accession>D9PVC5</accession>
<dbReference type="STRING" id="79929.MTBMA_c05780"/>
<gene>
    <name evidence="2" type="ordered locus">MTBMA_c05780</name>
</gene>
<keyword evidence="1" id="KW-1133">Transmembrane helix</keyword>
<dbReference type="OrthoDB" id="82045at2157"/>
<dbReference type="AlphaFoldDB" id="D9PVC5"/>
<dbReference type="KEGG" id="mmg:MTBMA_c05780"/>
<dbReference type="GeneID" id="9704286"/>